<dbReference type="PANTHER" id="PTHR42759">
    <property type="entry name" value="MOXR FAMILY PROTEIN"/>
    <property type="match status" value="1"/>
</dbReference>
<protein>
    <submittedName>
        <fullName evidence="2">MoxR-like ATPase</fullName>
    </submittedName>
</protein>
<dbReference type="InterPro" id="IPR050764">
    <property type="entry name" value="CbbQ/NirQ/NorQ/GpvN"/>
</dbReference>
<dbReference type="Pfam" id="PF07728">
    <property type="entry name" value="AAA_5"/>
    <property type="match status" value="1"/>
</dbReference>
<dbReference type="PANTHER" id="PTHR42759:SF1">
    <property type="entry name" value="MAGNESIUM-CHELATASE SUBUNIT CHLD"/>
    <property type="match status" value="1"/>
</dbReference>
<dbReference type="EMBL" id="JAGGLJ010000024">
    <property type="protein sequence ID" value="MBP2026153.1"/>
    <property type="molecule type" value="Genomic_DNA"/>
</dbReference>
<dbReference type="SUPFAM" id="SSF52540">
    <property type="entry name" value="P-loop containing nucleoside triphosphate hydrolases"/>
    <property type="match status" value="1"/>
</dbReference>
<feature type="domain" description="ATPase dynein-related AAA" evidence="1">
    <location>
        <begin position="63"/>
        <end position="195"/>
    </location>
</feature>
<evidence type="ECO:0000313" key="3">
    <source>
        <dbReference type="Proteomes" id="UP001519306"/>
    </source>
</evidence>
<keyword evidence="3" id="KW-1185">Reference proteome</keyword>
<gene>
    <name evidence="2" type="ORF">J2Z71_001711</name>
</gene>
<evidence type="ECO:0000313" key="2">
    <source>
        <dbReference type="EMBL" id="MBP2026153.1"/>
    </source>
</evidence>
<organism evidence="2 3">
    <name type="scientific">Peptoniphilus stercorisuis</name>
    <dbReference type="NCBI Taxonomy" id="1436965"/>
    <lineage>
        <taxon>Bacteria</taxon>
        <taxon>Bacillati</taxon>
        <taxon>Bacillota</taxon>
        <taxon>Tissierellia</taxon>
        <taxon>Tissierellales</taxon>
        <taxon>Peptoniphilaceae</taxon>
        <taxon>Peptoniphilus</taxon>
    </lineage>
</organism>
<dbReference type="InterPro" id="IPR011704">
    <property type="entry name" value="ATPase_dyneun-rel_AAA"/>
</dbReference>
<accession>A0ABS4KEF4</accession>
<dbReference type="RefSeq" id="WP_210062175.1">
    <property type="nucleotide sequence ID" value="NZ_JAGGLJ010000024.1"/>
</dbReference>
<dbReference type="Gene3D" id="3.40.50.300">
    <property type="entry name" value="P-loop containing nucleotide triphosphate hydrolases"/>
    <property type="match status" value="1"/>
</dbReference>
<proteinExistence type="predicted"/>
<name>A0ABS4KEF4_9FIRM</name>
<dbReference type="InterPro" id="IPR027417">
    <property type="entry name" value="P-loop_NTPase"/>
</dbReference>
<sequence>MELINFLKEQGIKDSLLLDVENFLSFYKLNDTALEQRVPTPKFKYYGVDVWEKAIAGILTGNHILLSGPKATGKNVLSENLAALFHRPLWTVSLNINTDAASLIGADTFRNNEVVLKKGPVYEAAEYGGFAVFDEINMAKNEALSVVHSALDYRKIIDVPGYNRLALHEASRFIATMNYGYVGTRDLNEALVSRFLVIDMPTITEANLKEMLGEKTNLKEEYIKRFAKFFIDLQQKSLNSEISSKSIDLRGLLSAIDLMEKGLNINQSIEMGMSHKTFDQFESEIVKDTLDTLFESKITSGDLFNGK</sequence>
<comment type="caution">
    <text evidence="2">The sequence shown here is derived from an EMBL/GenBank/DDBJ whole genome shotgun (WGS) entry which is preliminary data.</text>
</comment>
<dbReference type="Proteomes" id="UP001519306">
    <property type="component" value="Unassembled WGS sequence"/>
</dbReference>
<reference evidence="2 3" key="1">
    <citation type="submission" date="2021-03" db="EMBL/GenBank/DDBJ databases">
        <title>Genomic Encyclopedia of Type Strains, Phase IV (KMG-IV): sequencing the most valuable type-strain genomes for metagenomic binning, comparative biology and taxonomic classification.</title>
        <authorList>
            <person name="Goeker M."/>
        </authorList>
    </citation>
    <scope>NUCLEOTIDE SEQUENCE [LARGE SCALE GENOMIC DNA]</scope>
    <source>
        <strain evidence="2 3">DSM 27563</strain>
    </source>
</reference>
<evidence type="ECO:0000259" key="1">
    <source>
        <dbReference type="Pfam" id="PF07728"/>
    </source>
</evidence>